<accession>A0AAV4JH47</accession>
<sequence length="74" mass="8631">MEVINSHRFNENAQIGTRHLCLLFMGLKTKMEVINPHWLNENAQDETWESLLVVYGDETLVYFDLFVSDSEGLK</sequence>
<protein>
    <submittedName>
        <fullName evidence="1">Uncharacterized protein</fullName>
    </submittedName>
</protein>
<reference evidence="1 2" key="1">
    <citation type="journal article" date="2021" name="Elife">
        <title>Chloroplast acquisition without the gene transfer in kleptoplastic sea slugs, Plakobranchus ocellatus.</title>
        <authorList>
            <person name="Maeda T."/>
            <person name="Takahashi S."/>
            <person name="Yoshida T."/>
            <person name="Shimamura S."/>
            <person name="Takaki Y."/>
            <person name="Nagai Y."/>
            <person name="Toyoda A."/>
            <person name="Suzuki Y."/>
            <person name="Arimoto A."/>
            <person name="Ishii H."/>
            <person name="Satoh N."/>
            <person name="Nishiyama T."/>
            <person name="Hasebe M."/>
            <person name="Maruyama T."/>
            <person name="Minagawa J."/>
            <person name="Obokata J."/>
            <person name="Shigenobu S."/>
        </authorList>
    </citation>
    <scope>NUCLEOTIDE SEQUENCE [LARGE SCALE GENOMIC DNA]</scope>
</reference>
<gene>
    <name evidence="1" type="ORF">ElyMa_003352600</name>
</gene>
<evidence type="ECO:0000313" key="2">
    <source>
        <dbReference type="Proteomes" id="UP000762676"/>
    </source>
</evidence>
<organism evidence="1 2">
    <name type="scientific">Elysia marginata</name>
    <dbReference type="NCBI Taxonomy" id="1093978"/>
    <lineage>
        <taxon>Eukaryota</taxon>
        <taxon>Metazoa</taxon>
        <taxon>Spiralia</taxon>
        <taxon>Lophotrochozoa</taxon>
        <taxon>Mollusca</taxon>
        <taxon>Gastropoda</taxon>
        <taxon>Heterobranchia</taxon>
        <taxon>Euthyneura</taxon>
        <taxon>Panpulmonata</taxon>
        <taxon>Sacoglossa</taxon>
        <taxon>Placobranchoidea</taxon>
        <taxon>Plakobranchidae</taxon>
        <taxon>Elysia</taxon>
    </lineage>
</organism>
<feature type="non-terminal residue" evidence="1">
    <location>
        <position position="74"/>
    </location>
</feature>
<dbReference type="AlphaFoldDB" id="A0AAV4JH47"/>
<comment type="caution">
    <text evidence="1">The sequence shown here is derived from an EMBL/GenBank/DDBJ whole genome shotgun (WGS) entry which is preliminary data.</text>
</comment>
<evidence type="ECO:0000313" key="1">
    <source>
        <dbReference type="EMBL" id="GFS22009.1"/>
    </source>
</evidence>
<proteinExistence type="predicted"/>
<dbReference type="Proteomes" id="UP000762676">
    <property type="component" value="Unassembled WGS sequence"/>
</dbReference>
<name>A0AAV4JH47_9GAST</name>
<dbReference type="EMBL" id="BMAT01006911">
    <property type="protein sequence ID" value="GFS22009.1"/>
    <property type="molecule type" value="Genomic_DNA"/>
</dbReference>
<keyword evidence="2" id="KW-1185">Reference proteome</keyword>